<dbReference type="PANTHER" id="PTHR30024">
    <property type="entry name" value="ALIPHATIC SULFONATES-BINDING PROTEIN-RELATED"/>
    <property type="match status" value="1"/>
</dbReference>
<keyword evidence="3 4" id="KW-0732">Signal</keyword>
<comment type="similarity">
    <text evidence="2">Belongs to the bacterial solute-binding protein SsuA/TauA family.</text>
</comment>
<dbReference type="PANTHER" id="PTHR30024:SF47">
    <property type="entry name" value="TAURINE-BINDING PERIPLASMIC PROTEIN"/>
    <property type="match status" value="1"/>
</dbReference>
<dbReference type="Pfam" id="PF09084">
    <property type="entry name" value="NMT1"/>
    <property type="match status" value="1"/>
</dbReference>
<feature type="signal peptide" evidence="4">
    <location>
        <begin position="1"/>
        <end position="34"/>
    </location>
</feature>
<protein>
    <submittedName>
        <fullName evidence="6">ABC transporter substrate-binding protein</fullName>
    </submittedName>
</protein>
<organism evidence="6 7">
    <name type="scientific">Thermostichus vulcanus str. 'Rupite'</name>
    <dbReference type="NCBI Taxonomy" id="2813851"/>
    <lineage>
        <taxon>Bacteria</taxon>
        <taxon>Bacillati</taxon>
        <taxon>Cyanobacteriota</taxon>
        <taxon>Cyanophyceae</taxon>
        <taxon>Thermostichales</taxon>
        <taxon>Thermostichaceae</taxon>
        <taxon>Thermostichus</taxon>
    </lineage>
</organism>
<evidence type="ECO:0000256" key="3">
    <source>
        <dbReference type="ARBA" id="ARBA00022729"/>
    </source>
</evidence>
<reference evidence="6" key="1">
    <citation type="submission" date="2021-02" db="EMBL/GenBank/DDBJ databases">
        <title>The CRISPR/cas machinery reduction and long-range gene transfer in the hot spring cyanobacterium Synechococcus.</title>
        <authorList>
            <person name="Dvorak P."/>
            <person name="Jahodarova E."/>
            <person name="Hasler P."/>
            <person name="Poulickova A."/>
        </authorList>
    </citation>
    <scope>NUCLEOTIDE SEQUENCE</scope>
    <source>
        <strain evidence="6">Rupite</strain>
    </source>
</reference>
<accession>A0ABT0CEA3</accession>
<gene>
    <name evidence="6" type="ORF">JX360_14565</name>
</gene>
<name>A0ABT0CEA3_THEVL</name>
<evidence type="ECO:0000313" key="7">
    <source>
        <dbReference type="Proteomes" id="UP000830835"/>
    </source>
</evidence>
<dbReference type="PROSITE" id="PS51318">
    <property type="entry name" value="TAT"/>
    <property type="match status" value="1"/>
</dbReference>
<keyword evidence="7" id="KW-1185">Reference proteome</keyword>
<dbReference type="Gene3D" id="3.40.190.10">
    <property type="entry name" value="Periplasmic binding protein-like II"/>
    <property type="match status" value="2"/>
</dbReference>
<dbReference type="RefSeq" id="WP_244352324.1">
    <property type="nucleotide sequence ID" value="NZ_JAFIRA010000047.1"/>
</dbReference>
<feature type="domain" description="SsuA/THI5-like" evidence="5">
    <location>
        <begin position="50"/>
        <end position="265"/>
    </location>
</feature>
<evidence type="ECO:0000313" key="6">
    <source>
        <dbReference type="EMBL" id="MCJ2544112.1"/>
    </source>
</evidence>
<dbReference type="Proteomes" id="UP000830835">
    <property type="component" value="Unassembled WGS sequence"/>
</dbReference>
<dbReference type="SUPFAM" id="SSF53850">
    <property type="entry name" value="Periplasmic binding protein-like II"/>
    <property type="match status" value="1"/>
</dbReference>
<dbReference type="InterPro" id="IPR006311">
    <property type="entry name" value="TAT_signal"/>
</dbReference>
<dbReference type="EMBL" id="JAFIRA010000047">
    <property type="protein sequence ID" value="MCJ2544112.1"/>
    <property type="molecule type" value="Genomic_DNA"/>
</dbReference>
<evidence type="ECO:0000256" key="1">
    <source>
        <dbReference type="ARBA" id="ARBA00004418"/>
    </source>
</evidence>
<proteinExistence type="inferred from homology"/>
<feature type="chain" id="PRO_5046073701" evidence="4">
    <location>
        <begin position="35"/>
        <end position="341"/>
    </location>
</feature>
<sequence>MSEVNVRLNRRQTLFLLGGAATAALASITKPAHAARELVIAEPVHSVGYLPMYVAVHKGYFEEENLKLQINVVQGGGAHAAAVLTGDAWGMIGGPEHCAYAKARGGDLRAVVNVVNRGNVYINAKKGVEIPTSSDWGSFFQGKRIFSAQFGGTPNSILRYLLKEWELDPVQDVTLIEGPSGGAELVTIRSGQADLALTSEPVTTQGIKQGIWDEPFYNVPKELGPYAFSTINIRKDSLDNEPEVVESFVRAIIKGLAFVYSNSEESTEIAREEFPTMALEDLQATLNRSFADELWSPDGIITPESWQTAHNVVRNSGNLTRDVAYEEIIEMKHVRNVIASL</sequence>
<evidence type="ECO:0000259" key="5">
    <source>
        <dbReference type="Pfam" id="PF09084"/>
    </source>
</evidence>
<evidence type="ECO:0000256" key="4">
    <source>
        <dbReference type="SAM" id="SignalP"/>
    </source>
</evidence>
<evidence type="ECO:0000256" key="2">
    <source>
        <dbReference type="ARBA" id="ARBA00010742"/>
    </source>
</evidence>
<dbReference type="InterPro" id="IPR015168">
    <property type="entry name" value="SsuA/THI5"/>
</dbReference>
<comment type="subcellular location">
    <subcellularLocation>
        <location evidence="1">Periplasm</location>
    </subcellularLocation>
</comment>
<comment type="caution">
    <text evidence="6">The sequence shown here is derived from an EMBL/GenBank/DDBJ whole genome shotgun (WGS) entry which is preliminary data.</text>
</comment>